<evidence type="ECO:0000313" key="2">
    <source>
        <dbReference type="EMBL" id="CAI2373441.1"/>
    </source>
</evidence>
<keyword evidence="1" id="KW-0472">Membrane</keyword>
<proteinExistence type="predicted"/>
<dbReference type="Proteomes" id="UP001295684">
    <property type="component" value="Unassembled WGS sequence"/>
</dbReference>
<keyword evidence="1" id="KW-1133">Transmembrane helix</keyword>
<organism evidence="2 3">
    <name type="scientific">Euplotes crassus</name>
    <dbReference type="NCBI Taxonomy" id="5936"/>
    <lineage>
        <taxon>Eukaryota</taxon>
        <taxon>Sar</taxon>
        <taxon>Alveolata</taxon>
        <taxon>Ciliophora</taxon>
        <taxon>Intramacronucleata</taxon>
        <taxon>Spirotrichea</taxon>
        <taxon>Hypotrichia</taxon>
        <taxon>Euplotida</taxon>
        <taxon>Euplotidae</taxon>
        <taxon>Moneuplotes</taxon>
    </lineage>
</organism>
<dbReference type="AlphaFoldDB" id="A0AAD1XIQ2"/>
<keyword evidence="1" id="KW-0812">Transmembrane</keyword>
<accession>A0AAD1XIQ2</accession>
<sequence>MGNIRVGLKIIPSANTEANIVIMDYVQNTAEDNKNKNVDKSYHSFSNTRNYFPEITLEKDYVPFGDPDPYCFFLSWSEVGKSTQFGKYQPFDGLTRCSLLNKGHILWKKSDPKEGINIKMWHEEVHNLNDCQNDCDSECEHLYLGIYAFDKCFSYSVVESICFKVEETSGSNDIQNHEWKVIKGCYRNGEYTKMAKAIPGAEYDFSNVPIEVRAYADPFAGDTQEEDLEARDPSRKSGGLSFLKFIAWLVFIVFLIALIAWGVIMASDYFSDSMRTEEKKNLVKSKALNRETE</sequence>
<name>A0AAD1XIQ2_EUPCR</name>
<evidence type="ECO:0000313" key="3">
    <source>
        <dbReference type="Proteomes" id="UP001295684"/>
    </source>
</evidence>
<feature type="transmembrane region" description="Helical" evidence="1">
    <location>
        <begin position="245"/>
        <end position="264"/>
    </location>
</feature>
<evidence type="ECO:0000256" key="1">
    <source>
        <dbReference type="SAM" id="Phobius"/>
    </source>
</evidence>
<gene>
    <name evidence="2" type="ORF">ECRASSUSDP1_LOCUS14787</name>
</gene>
<protein>
    <submittedName>
        <fullName evidence="2">Uncharacterized protein</fullName>
    </submittedName>
</protein>
<reference evidence="2" key="1">
    <citation type="submission" date="2023-07" db="EMBL/GenBank/DDBJ databases">
        <authorList>
            <consortium name="AG Swart"/>
            <person name="Singh M."/>
            <person name="Singh A."/>
            <person name="Seah K."/>
            <person name="Emmerich C."/>
        </authorList>
    </citation>
    <scope>NUCLEOTIDE SEQUENCE</scope>
    <source>
        <strain evidence="2">DP1</strain>
    </source>
</reference>
<dbReference type="EMBL" id="CAMPGE010014790">
    <property type="protein sequence ID" value="CAI2373441.1"/>
    <property type="molecule type" value="Genomic_DNA"/>
</dbReference>
<comment type="caution">
    <text evidence="2">The sequence shown here is derived from an EMBL/GenBank/DDBJ whole genome shotgun (WGS) entry which is preliminary data.</text>
</comment>
<keyword evidence="3" id="KW-1185">Reference proteome</keyword>